<dbReference type="InterPro" id="IPR017970">
    <property type="entry name" value="Homeobox_CS"/>
</dbReference>
<dbReference type="AlphaFoldDB" id="A0A6A4JWP6"/>
<evidence type="ECO:0000256" key="2">
    <source>
        <dbReference type="ARBA" id="ARBA00023125"/>
    </source>
</evidence>
<organism evidence="8 9">
    <name type="scientific">Apolygus lucorum</name>
    <name type="common">Small green plant bug</name>
    <name type="synonym">Lygocoris lucorum</name>
    <dbReference type="NCBI Taxonomy" id="248454"/>
    <lineage>
        <taxon>Eukaryota</taxon>
        <taxon>Metazoa</taxon>
        <taxon>Ecdysozoa</taxon>
        <taxon>Arthropoda</taxon>
        <taxon>Hexapoda</taxon>
        <taxon>Insecta</taxon>
        <taxon>Pterygota</taxon>
        <taxon>Neoptera</taxon>
        <taxon>Paraneoptera</taxon>
        <taxon>Hemiptera</taxon>
        <taxon>Heteroptera</taxon>
        <taxon>Panheteroptera</taxon>
        <taxon>Cimicomorpha</taxon>
        <taxon>Miridae</taxon>
        <taxon>Mirini</taxon>
        <taxon>Apolygus</taxon>
    </lineage>
</organism>
<protein>
    <submittedName>
        <fullName evidence="8">Uncharacterized protein</fullName>
    </submittedName>
</protein>
<keyword evidence="2 5" id="KW-0238">DNA-binding</keyword>
<feature type="compositionally biased region" description="Polar residues" evidence="7">
    <location>
        <begin position="242"/>
        <end position="261"/>
    </location>
</feature>
<dbReference type="OrthoDB" id="6159439at2759"/>
<evidence type="ECO:0000256" key="5">
    <source>
        <dbReference type="PROSITE-ProRule" id="PRU00108"/>
    </source>
</evidence>
<dbReference type="InterPro" id="IPR020479">
    <property type="entry name" value="HD_metazoa"/>
</dbReference>
<keyword evidence="3 5" id="KW-0371">Homeobox</keyword>
<evidence type="ECO:0000256" key="6">
    <source>
        <dbReference type="RuleBase" id="RU000682"/>
    </source>
</evidence>
<dbReference type="PANTHER" id="PTHR45664">
    <property type="entry name" value="PROTEIN ZERKNUELLT 1-RELATED"/>
    <property type="match status" value="1"/>
</dbReference>
<sequence>MSRSFFVDSLIGSKPPTPSPVFPAGYFLSLVPPYYRPYWSPPASWDEPIQLHRPKPIKSHQQPLEEPKPALSPSPPPKEVDCPTVGRKRSSSEEPADDSGSSKRIRTAFTSTQLLELEREFSNNMYLSRLRRIEIATCLRLSEKQVKIWFQNRRVKHKKEEGGAGEHRCSCLRSCSNRVKEEQCSPQKSSDQQSVPSKHQGMNLQVTGRHHGANLQASHHSPSNHDLPPSPTTPNTPLTSPMSNHSIFRNGSPVNLKSEMSPTLGHHAVFRSGSPENLKQESSPPPTPTSPMALLHQPHLSLDPSCGFLRSPILSSRHSSSP</sequence>
<evidence type="ECO:0000256" key="1">
    <source>
        <dbReference type="ARBA" id="ARBA00004123"/>
    </source>
</evidence>
<dbReference type="Pfam" id="PF00046">
    <property type="entry name" value="Homeodomain"/>
    <property type="match status" value="1"/>
</dbReference>
<evidence type="ECO:0000256" key="7">
    <source>
        <dbReference type="SAM" id="MobiDB-lite"/>
    </source>
</evidence>
<dbReference type="PANTHER" id="PTHR45664:SF20">
    <property type="entry name" value="AGAP001560-PA"/>
    <property type="match status" value="1"/>
</dbReference>
<evidence type="ECO:0000256" key="3">
    <source>
        <dbReference type="ARBA" id="ARBA00023155"/>
    </source>
</evidence>
<feature type="region of interest" description="Disordered" evidence="7">
    <location>
        <begin position="56"/>
        <end position="105"/>
    </location>
</feature>
<accession>A0A6A4JWP6</accession>
<gene>
    <name evidence="8" type="ORF">GE061_019571</name>
</gene>
<dbReference type="GO" id="GO:0000981">
    <property type="term" value="F:DNA-binding transcription factor activity, RNA polymerase II-specific"/>
    <property type="evidence" value="ECO:0007669"/>
    <property type="project" value="InterPro"/>
</dbReference>
<evidence type="ECO:0000256" key="4">
    <source>
        <dbReference type="ARBA" id="ARBA00023242"/>
    </source>
</evidence>
<evidence type="ECO:0000313" key="8">
    <source>
        <dbReference type="EMBL" id="KAF6205399.1"/>
    </source>
</evidence>
<name>A0A6A4JWP6_APOLU</name>
<feature type="compositionally biased region" description="Low complexity" evidence="7">
    <location>
        <begin position="309"/>
        <end position="322"/>
    </location>
</feature>
<proteinExistence type="predicted"/>
<dbReference type="GO" id="GO:0005634">
    <property type="term" value="C:nucleus"/>
    <property type="evidence" value="ECO:0007669"/>
    <property type="project" value="UniProtKB-SubCell"/>
</dbReference>
<comment type="subcellular location">
    <subcellularLocation>
        <location evidence="1 5 6">Nucleus</location>
    </subcellularLocation>
</comment>
<dbReference type="PROSITE" id="PS00027">
    <property type="entry name" value="HOMEOBOX_1"/>
    <property type="match status" value="1"/>
</dbReference>
<dbReference type="PROSITE" id="PS50071">
    <property type="entry name" value="HOMEOBOX_2"/>
    <property type="match status" value="1"/>
</dbReference>
<dbReference type="SMART" id="SM00389">
    <property type="entry name" value="HOX"/>
    <property type="match status" value="1"/>
</dbReference>
<dbReference type="GO" id="GO:0000978">
    <property type="term" value="F:RNA polymerase II cis-regulatory region sequence-specific DNA binding"/>
    <property type="evidence" value="ECO:0007669"/>
    <property type="project" value="TreeGrafter"/>
</dbReference>
<comment type="caution">
    <text evidence="8">The sequence shown here is derived from an EMBL/GenBank/DDBJ whole genome shotgun (WGS) entry which is preliminary data.</text>
</comment>
<dbReference type="EMBL" id="WIXP02000009">
    <property type="protein sequence ID" value="KAF6205399.1"/>
    <property type="molecule type" value="Genomic_DNA"/>
</dbReference>
<dbReference type="CDD" id="cd00086">
    <property type="entry name" value="homeodomain"/>
    <property type="match status" value="1"/>
</dbReference>
<feature type="region of interest" description="Disordered" evidence="7">
    <location>
        <begin position="214"/>
        <end position="322"/>
    </location>
</feature>
<feature type="DNA-binding region" description="Homeobox" evidence="5">
    <location>
        <begin position="102"/>
        <end position="161"/>
    </location>
</feature>
<dbReference type="SUPFAM" id="SSF46689">
    <property type="entry name" value="Homeodomain-like"/>
    <property type="match status" value="1"/>
</dbReference>
<dbReference type="InterPro" id="IPR001356">
    <property type="entry name" value="HD"/>
</dbReference>
<dbReference type="PRINTS" id="PR00024">
    <property type="entry name" value="HOMEOBOX"/>
</dbReference>
<keyword evidence="4 5" id="KW-0539">Nucleus</keyword>
<dbReference type="InterPro" id="IPR009057">
    <property type="entry name" value="Homeodomain-like_sf"/>
</dbReference>
<keyword evidence="9" id="KW-1185">Reference proteome</keyword>
<reference evidence="8" key="1">
    <citation type="journal article" date="2021" name="Mol. Ecol. Resour.">
        <title>Apolygus lucorum genome provides insights into omnivorousness and mesophyll feeding.</title>
        <authorList>
            <person name="Liu Y."/>
            <person name="Liu H."/>
            <person name="Wang H."/>
            <person name="Huang T."/>
            <person name="Liu B."/>
            <person name="Yang B."/>
            <person name="Yin L."/>
            <person name="Li B."/>
            <person name="Zhang Y."/>
            <person name="Zhang S."/>
            <person name="Jiang F."/>
            <person name="Zhang X."/>
            <person name="Ren Y."/>
            <person name="Wang B."/>
            <person name="Wang S."/>
            <person name="Lu Y."/>
            <person name="Wu K."/>
            <person name="Fan W."/>
            <person name="Wang G."/>
        </authorList>
    </citation>
    <scope>NUCLEOTIDE SEQUENCE</scope>
    <source>
        <strain evidence="8">12Hb</strain>
    </source>
</reference>
<dbReference type="Gene3D" id="1.10.10.60">
    <property type="entry name" value="Homeodomain-like"/>
    <property type="match status" value="1"/>
</dbReference>
<evidence type="ECO:0000313" key="9">
    <source>
        <dbReference type="Proteomes" id="UP000466442"/>
    </source>
</evidence>
<dbReference type="Proteomes" id="UP000466442">
    <property type="component" value="Linkage Group LG9"/>
</dbReference>